<dbReference type="OrthoDB" id="8592801at2"/>
<dbReference type="EMBL" id="CP029693">
    <property type="protein sequence ID" value="AWY43829.1"/>
    <property type="molecule type" value="Genomic_DNA"/>
</dbReference>
<accession>A0A2Z4RS33</accession>
<dbReference type="Proteomes" id="UP000250299">
    <property type="component" value="Chromosome"/>
</dbReference>
<evidence type="ECO:0000313" key="2">
    <source>
        <dbReference type="Proteomes" id="UP000250299"/>
    </source>
</evidence>
<proteinExistence type="predicted"/>
<reference evidence="1 2" key="1">
    <citation type="submission" date="2018-05" db="EMBL/GenBank/DDBJ databases">
        <title>Whole genome sequence of Pseudomonas putida JBC17.</title>
        <authorList>
            <person name="Lee Y.H."/>
            <person name="David K."/>
        </authorList>
    </citation>
    <scope>NUCLEOTIDE SEQUENCE [LARGE SCALE GENOMIC DNA]</scope>
    <source>
        <strain evidence="1 2">JBC17</strain>
    </source>
</reference>
<sequence>MFKNPEQDSDLIVTIHHECFLMKASFDEFEFLAKKQILASLNAVEKVRLFSAYTSFLHHLYEFYVACFMREQGSDDGFSGRAGSEKKDKLFLGETHRVFQQFCDRLKAGCGLGWENDLSYYDVEIPEDFAKKFRRIRNSTAHAITERNSDDNNLTDFYENYHKFIYELYRSARNYWGRFDVSNLDMKSIGSFSVVVKKDG</sequence>
<evidence type="ECO:0000313" key="1">
    <source>
        <dbReference type="EMBL" id="AWY43829.1"/>
    </source>
</evidence>
<protein>
    <submittedName>
        <fullName evidence="1">Uncharacterized protein</fullName>
    </submittedName>
</protein>
<name>A0A2Z4RS33_PSEPU</name>
<dbReference type="AlphaFoldDB" id="A0A2Z4RS33"/>
<organism evidence="1 2">
    <name type="scientific">Pseudomonas putida</name>
    <name type="common">Arthrobacter siderocapsulatus</name>
    <dbReference type="NCBI Taxonomy" id="303"/>
    <lineage>
        <taxon>Bacteria</taxon>
        <taxon>Pseudomonadati</taxon>
        <taxon>Pseudomonadota</taxon>
        <taxon>Gammaproteobacteria</taxon>
        <taxon>Pseudomonadales</taxon>
        <taxon>Pseudomonadaceae</taxon>
        <taxon>Pseudomonas</taxon>
    </lineage>
</organism>
<gene>
    <name evidence="1" type="ORF">DKY63_29520</name>
</gene>
<dbReference type="RefSeq" id="WP_110967355.1">
    <property type="nucleotide sequence ID" value="NZ_CP029693.1"/>
</dbReference>